<reference evidence="1 2" key="1">
    <citation type="submission" date="2020-06" db="EMBL/GenBank/DDBJ databases">
        <title>Frischella cerana isolated from Apis cerana gut homogenate.</title>
        <authorList>
            <person name="Wolter L.A."/>
            <person name="Suenami S."/>
            <person name="Miyazaki R."/>
        </authorList>
    </citation>
    <scope>NUCLEOTIDE SEQUENCE [LARGE SCALE GENOMIC DNA]</scope>
    <source>
        <strain evidence="1 2">Ac13</strain>
    </source>
</reference>
<dbReference type="EMBL" id="JABURY010000010">
    <property type="protein sequence ID" value="MBC9130625.1"/>
    <property type="molecule type" value="Genomic_DNA"/>
</dbReference>
<accession>A0ABR7QWY3</accession>
<dbReference type="Proteomes" id="UP000651208">
    <property type="component" value="Unassembled WGS sequence"/>
</dbReference>
<evidence type="ECO:0000313" key="1">
    <source>
        <dbReference type="EMBL" id="MBC9130625.1"/>
    </source>
</evidence>
<organism evidence="1 2">
    <name type="scientific">Frischella japonica</name>
    <dbReference type="NCBI Taxonomy" id="2741544"/>
    <lineage>
        <taxon>Bacteria</taxon>
        <taxon>Pseudomonadati</taxon>
        <taxon>Pseudomonadota</taxon>
        <taxon>Gammaproteobacteria</taxon>
        <taxon>Orbales</taxon>
        <taxon>Orbaceae</taxon>
        <taxon>Frischella</taxon>
    </lineage>
</organism>
<sequence>MNNYIRNILCFFIYLMISFNSYVTGIEKTTYSIRRDMQLFSVAKIDYLAQTDPFLFVSLSDVIPYGGNNENIQYIPEKNLADSHQYQYSKRQYLITKPYRANLMKDLGLSENDQVFIYDYALNRLIMFKISELKALAVIDLLSYQQNGPFYGYQYMLGFAITPPKAFDPATTLVYFGKQNPFAQQKLTLLKWEKIDNQRFPKTNDFEVDYSKPIKYLLDRITFLANANGLRYLVQYYQNSQRLIIEDSKANIIADFIHVVDENNDLWFLNGNYNGIYYTKQWSGYLFENQSLVVFGFERPLSGCPTINFINPSYDRLVINCDYRHLQPMKDLKFKKTDQ</sequence>
<keyword evidence="2" id="KW-1185">Reference proteome</keyword>
<gene>
    <name evidence="1" type="ORF">FcAc13_04800</name>
</gene>
<protein>
    <submittedName>
        <fullName evidence="1">Uncharacterized protein</fullName>
    </submittedName>
</protein>
<dbReference type="RefSeq" id="WP_187755064.1">
    <property type="nucleotide sequence ID" value="NZ_JABURY010000010.1"/>
</dbReference>
<comment type="caution">
    <text evidence="1">The sequence shown here is derived from an EMBL/GenBank/DDBJ whole genome shotgun (WGS) entry which is preliminary data.</text>
</comment>
<proteinExistence type="predicted"/>
<evidence type="ECO:0000313" key="2">
    <source>
        <dbReference type="Proteomes" id="UP000651208"/>
    </source>
</evidence>
<name>A0ABR7QWY3_9GAMM</name>